<protein>
    <submittedName>
        <fullName evidence="2">DUF4178 domain-containing protein</fullName>
    </submittedName>
</protein>
<evidence type="ECO:0000259" key="1">
    <source>
        <dbReference type="Pfam" id="PF13785"/>
    </source>
</evidence>
<name>A0A5C6X4Z3_9DELT</name>
<dbReference type="InterPro" id="IPR025235">
    <property type="entry name" value="DUF4178"/>
</dbReference>
<proteinExistence type="predicted"/>
<gene>
    <name evidence="2" type="ORF">FRC98_09465</name>
</gene>
<dbReference type="EMBL" id="VOSM01000004">
    <property type="protein sequence ID" value="TXD36959.1"/>
    <property type="molecule type" value="Genomic_DNA"/>
</dbReference>
<dbReference type="Proteomes" id="UP000321412">
    <property type="component" value="Unassembled WGS sequence"/>
</dbReference>
<feature type="domain" description="DUF4178" evidence="1">
    <location>
        <begin position="48"/>
        <end position="181"/>
    </location>
</feature>
<dbReference type="OrthoDB" id="5502786at2"/>
<comment type="caution">
    <text evidence="2">The sequence shown here is derived from an EMBL/GenBank/DDBJ whole genome shotgun (WGS) entry which is preliminary data.</text>
</comment>
<accession>A0A5C6X4Z3</accession>
<dbReference type="Pfam" id="PF13785">
    <property type="entry name" value="DUF4178"/>
    <property type="match status" value="1"/>
</dbReference>
<sequence>MASLDCAPSLPGAVMLAWFKRFFAALFGKRPEPRQLPPGRDVNLSSLRIGDVVVHLDQTYIVNQRIVNHANGFFWHDYKLYGGDDAHIWLSVEDDDELEVALYRPADLTLNEEPPEEIEYLGQLFRLTEKGTSDAKISRESGSETRTTAYSWDYEGEGGKRLSVQRWGESEYEVMVGEPVNAASLDLMAQPD</sequence>
<evidence type="ECO:0000313" key="2">
    <source>
        <dbReference type="EMBL" id="TXD36959.1"/>
    </source>
</evidence>
<evidence type="ECO:0000313" key="3">
    <source>
        <dbReference type="Proteomes" id="UP000321412"/>
    </source>
</evidence>
<dbReference type="AlphaFoldDB" id="A0A5C6X4Z3"/>
<organism evidence="2 3">
    <name type="scientific">Lujinxingia vulgaris</name>
    <dbReference type="NCBI Taxonomy" id="2600176"/>
    <lineage>
        <taxon>Bacteria</taxon>
        <taxon>Deltaproteobacteria</taxon>
        <taxon>Bradymonadales</taxon>
        <taxon>Lujinxingiaceae</taxon>
        <taxon>Lujinxingia</taxon>
    </lineage>
</organism>
<keyword evidence="3" id="KW-1185">Reference proteome</keyword>
<reference evidence="2 3" key="1">
    <citation type="submission" date="2019-08" db="EMBL/GenBank/DDBJ databases">
        <title>Bradymonadales sp. TMQ4.</title>
        <authorList>
            <person name="Liang Q."/>
        </authorList>
    </citation>
    <scope>NUCLEOTIDE SEQUENCE [LARGE SCALE GENOMIC DNA]</scope>
    <source>
        <strain evidence="2 3">TMQ4</strain>
    </source>
</reference>